<gene>
    <name evidence="1" type="ORF">DB769_02820</name>
</gene>
<comment type="caution">
    <text evidence="1">The sequence shown here is derived from an EMBL/GenBank/DDBJ whole genome shotgun (WGS) entry which is preliminary data.</text>
</comment>
<organism evidence="1 2">
    <name type="scientific">Xanthomonas perforans</name>
    <dbReference type="NCBI Taxonomy" id="442694"/>
    <lineage>
        <taxon>Bacteria</taxon>
        <taxon>Pseudomonadati</taxon>
        <taxon>Pseudomonadota</taxon>
        <taxon>Gammaproteobacteria</taxon>
        <taxon>Lysobacterales</taxon>
        <taxon>Lysobacteraceae</taxon>
        <taxon>Xanthomonas</taxon>
    </lineage>
</organism>
<name>A0AAQ1BXH5_XANPE</name>
<dbReference type="EMBL" id="PUUL01000016">
    <property type="protein sequence ID" value="RXD56581.1"/>
    <property type="molecule type" value="Genomic_DNA"/>
</dbReference>
<accession>A0AAQ1BXH5</accession>
<dbReference type="AlphaFoldDB" id="A0AAQ1BXH5"/>
<reference evidence="1 2" key="1">
    <citation type="submission" date="2018-02" db="EMBL/GenBank/DDBJ databases">
        <title>Characterization of Xanthomonas diversity in transplant houses and field plants.</title>
        <authorList>
            <person name="Abrahamian P."/>
            <person name="Timilsina S."/>
            <person name="Minsavage G.V."/>
            <person name="Goss E.M."/>
            <person name="Jones J.B."/>
            <person name="Vallad G.E."/>
        </authorList>
    </citation>
    <scope>NUCLEOTIDE SEQUENCE [LARGE SCALE GENOMIC DNA]</scope>
    <source>
        <strain evidence="1 2">GEV2132</strain>
    </source>
</reference>
<sequence>MRKQKAGAPDAHARRIAGAAASGFGISMLPTRLPCAACQARFAAVAAHAALETKAAARHASSFTAARAALRWQAWPCARR</sequence>
<dbReference type="Proteomes" id="UP000289372">
    <property type="component" value="Unassembled WGS sequence"/>
</dbReference>
<proteinExistence type="predicted"/>
<evidence type="ECO:0000313" key="1">
    <source>
        <dbReference type="EMBL" id="RXD56581.1"/>
    </source>
</evidence>
<protein>
    <submittedName>
        <fullName evidence="1">Uncharacterized protein</fullName>
    </submittedName>
</protein>
<evidence type="ECO:0000313" key="2">
    <source>
        <dbReference type="Proteomes" id="UP000289372"/>
    </source>
</evidence>